<evidence type="ECO:0000313" key="2">
    <source>
        <dbReference type="EMBL" id="MTV49842.1"/>
    </source>
</evidence>
<protein>
    <submittedName>
        <fullName evidence="2">Phage tail assembly chaperone</fullName>
    </submittedName>
</protein>
<dbReference type="Pfam" id="PF09550">
    <property type="entry name" value="Phage_TAC_6"/>
    <property type="match status" value="1"/>
</dbReference>
<evidence type="ECO:0000256" key="1">
    <source>
        <dbReference type="SAM" id="MobiDB-lite"/>
    </source>
</evidence>
<reference evidence="2 3" key="1">
    <citation type="submission" date="2019-11" db="EMBL/GenBank/DDBJ databases">
        <title>Whole-genome sequence of a the green, strictly anaerobic photosynthetic bacterium Heliobacillus mobilis DSM 6151.</title>
        <authorList>
            <person name="Kyndt J.A."/>
            <person name="Meyer T.E."/>
        </authorList>
    </citation>
    <scope>NUCLEOTIDE SEQUENCE [LARGE SCALE GENOMIC DNA]</scope>
    <source>
        <strain evidence="2 3">DSM 6151</strain>
    </source>
</reference>
<keyword evidence="3" id="KW-1185">Reference proteome</keyword>
<comment type="caution">
    <text evidence="2">The sequence shown here is derived from an EMBL/GenBank/DDBJ whole genome shotgun (WGS) entry which is preliminary data.</text>
</comment>
<evidence type="ECO:0000313" key="3">
    <source>
        <dbReference type="Proteomes" id="UP000430670"/>
    </source>
</evidence>
<dbReference type="Proteomes" id="UP000430670">
    <property type="component" value="Unassembled WGS sequence"/>
</dbReference>
<sequence length="135" mass="15910">MCPTKDSRSLRSRYPKKRLTRADWDQLKEVAFGSLRLLPEQFWALTLAELLDIVEARFSYEKQRQEADYHRTAWLACHIMNASGNLKRPVTPDKLLGKSPDNKRVERKEQLKALNDLKNKFQSKDRREESNVHTL</sequence>
<feature type="region of interest" description="Disordered" evidence="1">
    <location>
        <begin position="84"/>
        <end position="135"/>
    </location>
</feature>
<dbReference type="InterPro" id="IPR019056">
    <property type="entry name" value="Phage_TAC_6"/>
</dbReference>
<dbReference type="AlphaFoldDB" id="A0A6I3SMS3"/>
<dbReference type="EMBL" id="WNKU01000015">
    <property type="protein sequence ID" value="MTV49842.1"/>
    <property type="molecule type" value="Genomic_DNA"/>
</dbReference>
<name>A0A6I3SMS3_HELMO</name>
<proteinExistence type="predicted"/>
<feature type="compositionally biased region" description="Basic and acidic residues" evidence="1">
    <location>
        <begin position="100"/>
        <end position="135"/>
    </location>
</feature>
<organism evidence="2 3">
    <name type="scientific">Heliobacterium mobile</name>
    <name type="common">Heliobacillus mobilis</name>
    <dbReference type="NCBI Taxonomy" id="28064"/>
    <lineage>
        <taxon>Bacteria</taxon>
        <taxon>Bacillati</taxon>
        <taxon>Bacillota</taxon>
        <taxon>Clostridia</taxon>
        <taxon>Eubacteriales</taxon>
        <taxon>Heliobacteriaceae</taxon>
        <taxon>Heliobacterium</taxon>
    </lineage>
</organism>
<gene>
    <name evidence="2" type="ORF">GJ688_12755</name>
</gene>
<accession>A0A6I3SMS3</accession>